<organism evidence="1 2">
    <name type="scientific">Cylicostephanus goldi</name>
    <name type="common">Nematode worm</name>
    <dbReference type="NCBI Taxonomy" id="71465"/>
    <lineage>
        <taxon>Eukaryota</taxon>
        <taxon>Metazoa</taxon>
        <taxon>Ecdysozoa</taxon>
        <taxon>Nematoda</taxon>
        <taxon>Chromadorea</taxon>
        <taxon>Rhabditida</taxon>
        <taxon>Rhabditina</taxon>
        <taxon>Rhabditomorpha</taxon>
        <taxon>Strongyloidea</taxon>
        <taxon>Strongylidae</taxon>
        <taxon>Cylicostephanus</taxon>
    </lineage>
</organism>
<dbReference type="AlphaFoldDB" id="A0A3P7MJD5"/>
<feature type="non-terminal residue" evidence="1">
    <location>
        <position position="119"/>
    </location>
</feature>
<accession>A0A3P7MJD5</accession>
<protein>
    <submittedName>
        <fullName evidence="1">Uncharacterized protein</fullName>
    </submittedName>
</protein>
<dbReference type="OrthoDB" id="10006997at2759"/>
<gene>
    <name evidence="1" type="ORF">CGOC_LOCUS11317</name>
</gene>
<dbReference type="Proteomes" id="UP000271889">
    <property type="component" value="Unassembled WGS sequence"/>
</dbReference>
<name>A0A3P7MJD5_CYLGO</name>
<dbReference type="EMBL" id="UYRV01115733">
    <property type="protein sequence ID" value="VDN29644.1"/>
    <property type="molecule type" value="Genomic_DNA"/>
</dbReference>
<reference evidence="1 2" key="1">
    <citation type="submission" date="2018-11" db="EMBL/GenBank/DDBJ databases">
        <authorList>
            <consortium name="Pathogen Informatics"/>
        </authorList>
    </citation>
    <scope>NUCLEOTIDE SEQUENCE [LARGE SCALE GENOMIC DNA]</scope>
</reference>
<sequence>MLLAATHATFKSEFGPVYVEYEKHVTDRKVTKYFDSKVPFDGGLSISSVGPNFRIFRELVENQRGTRTDERKLHNAQQERAAVAHAGPQHMKGVAFPLDRNAEDAVRKLANGSLALVQL</sequence>
<evidence type="ECO:0000313" key="2">
    <source>
        <dbReference type="Proteomes" id="UP000271889"/>
    </source>
</evidence>
<proteinExistence type="predicted"/>
<evidence type="ECO:0000313" key="1">
    <source>
        <dbReference type="EMBL" id="VDN29644.1"/>
    </source>
</evidence>
<keyword evidence="2" id="KW-1185">Reference proteome</keyword>